<keyword evidence="2" id="KW-1185">Reference proteome</keyword>
<dbReference type="EMBL" id="KZ350502">
    <property type="protein sequence ID" value="PIO63811.1"/>
    <property type="molecule type" value="Genomic_DNA"/>
</dbReference>
<dbReference type="PANTHER" id="PTHR11117">
    <property type="entry name" value="SUCCINYL-COA LIGASE SUBUNIT ALPHA"/>
    <property type="match status" value="1"/>
</dbReference>
<dbReference type="InterPro" id="IPR016102">
    <property type="entry name" value="Succinyl-CoA_synth-like"/>
</dbReference>
<dbReference type="GO" id="GO:0004776">
    <property type="term" value="F:succinate-CoA ligase (GDP-forming) activity"/>
    <property type="evidence" value="ECO:0007669"/>
    <property type="project" value="TreeGrafter"/>
</dbReference>
<dbReference type="GO" id="GO:0006099">
    <property type="term" value="P:tricarboxylic acid cycle"/>
    <property type="evidence" value="ECO:0007669"/>
    <property type="project" value="TreeGrafter"/>
</dbReference>
<gene>
    <name evidence="1" type="ORF">TELCIR_14576</name>
</gene>
<dbReference type="Gene3D" id="3.40.50.261">
    <property type="entry name" value="Succinyl-CoA synthetase domains"/>
    <property type="match status" value="1"/>
</dbReference>
<dbReference type="AlphaFoldDB" id="A0A2G9U0K1"/>
<dbReference type="GO" id="GO:0005739">
    <property type="term" value="C:mitochondrion"/>
    <property type="evidence" value="ECO:0007669"/>
    <property type="project" value="TreeGrafter"/>
</dbReference>
<dbReference type="OrthoDB" id="1664372at2759"/>
<proteinExistence type="predicted"/>
<dbReference type="GO" id="GO:0004775">
    <property type="term" value="F:succinate-CoA ligase (ADP-forming) activity"/>
    <property type="evidence" value="ECO:0007669"/>
    <property type="project" value="TreeGrafter"/>
</dbReference>
<dbReference type="PANTHER" id="PTHR11117:SF2">
    <property type="entry name" value="SUCCINATE--COA LIGASE [ADP_GDP-FORMING] SUBUNIT ALPHA, MITOCHONDRIAL"/>
    <property type="match status" value="1"/>
</dbReference>
<organism evidence="1 2">
    <name type="scientific">Teladorsagia circumcincta</name>
    <name type="common">Brown stomach worm</name>
    <name type="synonym">Ostertagia circumcincta</name>
    <dbReference type="NCBI Taxonomy" id="45464"/>
    <lineage>
        <taxon>Eukaryota</taxon>
        <taxon>Metazoa</taxon>
        <taxon>Ecdysozoa</taxon>
        <taxon>Nematoda</taxon>
        <taxon>Chromadorea</taxon>
        <taxon>Rhabditida</taxon>
        <taxon>Rhabditina</taxon>
        <taxon>Rhabditomorpha</taxon>
        <taxon>Strongyloidea</taxon>
        <taxon>Trichostrongylidae</taxon>
        <taxon>Teladorsagia</taxon>
    </lineage>
</organism>
<protein>
    <recommendedName>
        <fullName evidence="3">CoA-binding domain-containing protein</fullName>
    </recommendedName>
</protein>
<name>A0A2G9U0K1_TELCI</name>
<accession>A0A2G9U0K1</accession>
<reference evidence="1 2" key="1">
    <citation type="submission" date="2015-09" db="EMBL/GenBank/DDBJ databases">
        <title>Draft genome of the parasitic nematode Teladorsagia circumcincta isolate WARC Sus (inbred).</title>
        <authorList>
            <person name="Mitreva M."/>
        </authorList>
    </citation>
    <scope>NUCLEOTIDE SEQUENCE [LARGE SCALE GENOMIC DNA]</scope>
    <source>
        <strain evidence="1 2">S</strain>
    </source>
</reference>
<evidence type="ECO:0008006" key="3">
    <source>
        <dbReference type="Google" id="ProtNLM"/>
    </source>
</evidence>
<evidence type="ECO:0000313" key="1">
    <source>
        <dbReference type="EMBL" id="PIO63811.1"/>
    </source>
</evidence>
<evidence type="ECO:0000313" key="2">
    <source>
        <dbReference type="Proteomes" id="UP000230423"/>
    </source>
</evidence>
<feature type="non-terminal residue" evidence="1">
    <location>
        <position position="1"/>
    </location>
</feature>
<dbReference type="GO" id="GO:0009361">
    <property type="term" value="C:succinate-CoA ligase complex (ADP-forming)"/>
    <property type="evidence" value="ECO:0007669"/>
    <property type="project" value="TreeGrafter"/>
</dbReference>
<sequence>KSRLIGPNCPGIIKSDECKIGIMPGRIHKKGCIGLAGDKIEALKSAGVHVVDSPAHLGVTMAKALIHGAYGAH</sequence>
<dbReference type="Proteomes" id="UP000230423">
    <property type="component" value="Unassembled WGS sequence"/>
</dbReference>